<sequence length="277" mass="31399">MIRNKKGDILIYIGYFIIFCFFLLPLLWIFSISLRPLSEVFRYPPTLIPRKIDLNNYTKILRDKNIVFYLYNSFKITIFTVLGTLVVSIPGAFAFSRYRFKFKKVILFSILLFQMISPLIIAIPLYNYFNKLQLLDTHLGVILVYIAIQIPFTVWLLKGTIDSIPVSIDEAAKIDGCTDWQLLFKIILPLVTPGISTAVIFNAISSWGQFIIPFILLSTRKLFPISLGIYNYQAGGEAITIHLTATASIIATLPTVILFILLQKFIVSALTAGAVKE</sequence>
<dbReference type="AlphaFoldDB" id="A0A1M4SKM9"/>
<dbReference type="PANTHER" id="PTHR32243">
    <property type="entry name" value="MALTOSE TRANSPORT SYSTEM PERMEASE-RELATED"/>
    <property type="match status" value="1"/>
</dbReference>
<evidence type="ECO:0000256" key="5">
    <source>
        <dbReference type="ARBA" id="ARBA00022597"/>
    </source>
</evidence>
<dbReference type="InterPro" id="IPR050901">
    <property type="entry name" value="BP-dep_ABC_trans_perm"/>
</dbReference>
<gene>
    <name evidence="11" type="ORF">SAMN02745164_00219</name>
</gene>
<evidence type="ECO:0000256" key="2">
    <source>
        <dbReference type="ARBA" id="ARBA00009047"/>
    </source>
</evidence>
<dbReference type="OrthoDB" id="9810086at2"/>
<organism evidence="11 12">
    <name type="scientific">Marinitoga hydrogenitolerans (strain DSM 16785 / JCM 12826 / AT1271)</name>
    <dbReference type="NCBI Taxonomy" id="1122195"/>
    <lineage>
        <taxon>Bacteria</taxon>
        <taxon>Thermotogati</taxon>
        <taxon>Thermotogota</taxon>
        <taxon>Thermotogae</taxon>
        <taxon>Petrotogales</taxon>
        <taxon>Petrotogaceae</taxon>
        <taxon>Marinitoga</taxon>
    </lineage>
</organism>
<accession>A0A1M4SKM9</accession>
<dbReference type="Gene3D" id="1.10.3720.10">
    <property type="entry name" value="MetI-like"/>
    <property type="match status" value="1"/>
</dbReference>
<dbReference type="SUPFAM" id="SSF161098">
    <property type="entry name" value="MetI-like"/>
    <property type="match status" value="1"/>
</dbReference>
<evidence type="ECO:0000259" key="10">
    <source>
        <dbReference type="PROSITE" id="PS50928"/>
    </source>
</evidence>
<dbReference type="Proteomes" id="UP000184334">
    <property type="component" value="Unassembled WGS sequence"/>
</dbReference>
<dbReference type="CDD" id="cd06261">
    <property type="entry name" value="TM_PBP2"/>
    <property type="match status" value="1"/>
</dbReference>
<keyword evidence="3 9" id="KW-0813">Transport</keyword>
<dbReference type="EMBL" id="FQUI01000002">
    <property type="protein sequence ID" value="SHE32735.1"/>
    <property type="molecule type" value="Genomic_DNA"/>
</dbReference>
<dbReference type="InterPro" id="IPR000515">
    <property type="entry name" value="MetI-like"/>
</dbReference>
<dbReference type="STRING" id="1122195.SAMN02745164_00219"/>
<evidence type="ECO:0000256" key="7">
    <source>
        <dbReference type="ARBA" id="ARBA00022989"/>
    </source>
</evidence>
<dbReference type="Pfam" id="PF00528">
    <property type="entry name" value="BPD_transp_1"/>
    <property type="match status" value="1"/>
</dbReference>
<evidence type="ECO:0000256" key="9">
    <source>
        <dbReference type="RuleBase" id="RU363032"/>
    </source>
</evidence>
<comment type="caution">
    <text evidence="11">The sequence shown here is derived from an EMBL/GenBank/DDBJ whole genome shotgun (WGS) entry which is preliminary data.</text>
</comment>
<dbReference type="RefSeq" id="WP_072862539.1">
    <property type="nucleotide sequence ID" value="NZ_FQUI01000002.1"/>
</dbReference>
<dbReference type="PROSITE" id="PS50928">
    <property type="entry name" value="ABC_TM1"/>
    <property type="match status" value="1"/>
</dbReference>
<dbReference type="GO" id="GO:0005886">
    <property type="term" value="C:plasma membrane"/>
    <property type="evidence" value="ECO:0007669"/>
    <property type="project" value="UniProtKB-SubCell"/>
</dbReference>
<keyword evidence="12" id="KW-1185">Reference proteome</keyword>
<evidence type="ECO:0000256" key="1">
    <source>
        <dbReference type="ARBA" id="ARBA00004651"/>
    </source>
</evidence>
<keyword evidence="7 9" id="KW-1133">Transmembrane helix</keyword>
<feature type="transmembrane region" description="Helical" evidence="9">
    <location>
        <begin position="66"/>
        <end position="93"/>
    </location>
</feature>
<comment type="subcellular location">
    <subcellularLocation>
        <location evidence="1 9">Cell membrane</location>
        <topology evidence="1 9">Multi-pass membrane protein</topology>
    </subcellularLocation>
</comment>
<feature type="transmembrane region" description="Helical" evidence="9">
    <location>
        <begin position="182"/>
        <end position="204"/>
    </location>
</feature>
<evidence type="ECO:0000256" key="3">
    <source>
        <dbReference type="ARBA" id="ARBA00022448"/>
    </source>
</evidence>
<evidence type="ECO:0000256" key="8">
    <source>
        <dbReference type="ARBA" id="ARBA00023136"/>
    </source>
</evidence>
<comment type="similarity">
    <text evidence="2">Belongs to the binding-protein-dependent transport system permease family. MalFG subfamily.</text>
</comment>
<dbReference type="PANTHER" id="PTHR32243:SF50">
    <property type="entry name" value="MALTOSE_MALTODEXTRIN TRANSPORT SYSTEM PERMEASE PROTEIN MALG"/>
    <property type="match status" value="1"/>
</dbReference>
<dbReference type="GO" id="GO:0055085">
    <property type="term" value="P:transmembrane transport"/>
    <property type="evidence" value="ECO:0007669"/>
    <property type="project" value="InterPro"/>
</dbReference>
<evidence type="ECO:0000313" key="12">
    <source>
        <dbReference type="Proteomes" id="UP000184334"/>
    </source>
</evidence>
<feature type="transmembrane region" description="Helical" evidence="9">
    <location>
        <begin position="12"/>
        <end position="34"/>
    </location>
</feature>
<reference evidence="11" key="1">
    <citation type="submission" date="2016-11" db="EMBL/GenBank/DDBJ databases">
        <authorList>
            <person name="Varghese N."/>
            <person name="Submissions S."/>
        </authorList>
    </citation>
    <scope>NUCLEOTIDE SEQUENCE [LARGE SCALE GENOMIC DNA]</scope>
    <source>
        <strain evidence="11">DSM 16785</strain>
    </source>
</reference>
<name>A0A1M4SKM9_MARH1</name>
<keyword evidence="8 9" id="KW-0472">Membrane</keyword>
<evidence type="ECO:0000256" key="6">
    <source>
        <dbReference type="ARBA" id="ARBA00022692"/>
    </source>
</evidence>
<feature type="transmembrane region" description="Helical" evidence="9">
    <location>
        <begin position="138"/>
        <end position="157"/>
    </location>
</feature>
<feature type="domain" description="ABC transmembrane type-1" evidence="10">
    <location>
        <begin position="70"/>
        <end position="262"/>
    </location>
</feature>
<evidence type="ECO:0000313" key="11">
    <source>
        <dbReference type="EMBL" id="SHE32735.1"/>
    </source>
</evidence>
<keyword evidence="6 9" id="KW-0812">Transmembrane</keyword>
<proteinExistence type="inferred from homology"/>
<keyword evidence="5" id="KW-0762">Sugar transport</keyword>
<feature type="transmembrane region" description="Helical" evidence="9">
    <location>
        <begin position="239"/>
        <end position="262"/>
    </location>
</feature>
<feature type="transmembrane region" description="Helical" evidence="9">
    <location>
        <begin position="105"/>
        <end position="126"/>
    </location>
</feature>
<evidence type="ECO:0000256" key="4">
    <source>
        <dbReference type="ARBA" id="ARBA00022475"/>
    </source>
</evidence>
<dbReference type="InterPro" id="IPR035906">
    <property type="entry name" value="MetI-like_sf"/>
</dbReference>
<protein>
    <submittedName>
        <fullName evidence="11">Carbohydrate ABC transporter membrane protein 2, CUT1 family</fullName>
    </submittedName>
</protein>
<keyword evidence="4" id="KW-1003">Cell membrane</keyword>